<feature type="compositionally biased region" description="Polar residues" evidence="1">
    <location>
        <begin position="167"/>
        <end position="199"/>
    </location>
</feature>
<feature type="chain" id="PRO_5001775159" evidence="2">
    <location>
        <begin position="21"/>
        <end position="627"/>
    </location>
</feature>
<gene>
    <name evidence="3" type="ORF">SAPIO_CDS8839</name>
</gene>
<proteinExistence type="predicted"/>
<dbReference type="KEGG" id="sapo:SAPIO_CDS8839"/>
<keyword evidence="4" id="KW-1185">Reference proteome</keyword>
<accession>A0A084FXS5</accession>
<evidence type="ECO:0000313" key="3">
    <source>
        <dbReference type="EMBL" id="KEZ39887.1"/>
    </source>
</evidence>
<evidence type="ECO:0000313" key="4">
    <source>
        <dbReference type="Proteomes" id="UP000028545"/>
    </source>
</evidence>
<comment type="caution">
    <text evidence="3">The sequence shown here is derived from an EMBL/GenBank/DDBJ whole genome shotgun (WGS) entry which is preliminary data.</text>
</comment>
<feature type="signal peptide" evidence="2">
    <location>
        <begin position="1"/>
        <end position="20"/>
    </location>
</feature>
<dbReference type="GeneID" id="27727911"/>
<keyword evidence="2" id="KW-0732">Signal</keyword>
<name>A0A084FXS5_PSEDA</name>
<dbReference type="VEuPathDB" id="FungiDB:SAPIO_CDS8839"/>
<dbReference type="OrthoDB" id="3800261at2759"/>
<dbReference type="RefSeq" id="XP_016639686.1">
    <property type="nucleotide sequence ID" value="XM_016790383.1"/>
</dbReference>
<dbReference type="Proteomes" id="UP000028545">
    <property type="component" value="Unassembled WGS sequence"/>
</dbReference>
<evidence type="ECO:0000256" key="1">
    <source>
        <dbReference type="SAM" id="MobiDB-lite"/>
    </source>
</evidence>
<feature type="region of interest" description="Disordered" evidence="1">
    <location>
        <begin position="161"/>
        <end position="199"/>
    </location>
</feature>
<dbReference type="AlphaFoldDB" id="A0A084FXS5"/>
<protein>
    <submittedName>
        <fullName evidence="3">Uncharacterized protein</fullName>
    </submittedName>
</protein>
<dbReference type="EMBL" id="JOWA01000132">
    <property type="protein sequence ID" value="KEZ39887.1"/>
    <property type="molecule type" value="Genomic_DNA"/>
</dbReference>
<sequence>MQPNGPVTLLVMILPLLGNAELAGHDSAKNRRGEITPALVDHPRRETPRAGMAAAIWNSTFAICPGDESFSFSFTCRGEGCDLLYDFPTTTCVMNGDTLSCSNGVECKGTPDIVSTAEWIISDENVSFREHTTSEDCEISMSSADASSPVMVDKDTCGVLADGNTGGQTDSSTPTGQTITDSTGTSTAGPSQPATISSARQLRVSPVSVFLIAFIVFTDLVSGTHAIDQSTTPARGEPVSIPRPEKRAVAAEIDWAKPLKAAEHIDKDSPMWIQRESFVEELKDSGGPHAGLKIRKTYNPGNIFRDVCGRPATLLELGLKPAPGLNKISSLFCPPSCADNSDFRLTDPGNCGKCGIKCKSGTCIHGSCVADACDATGLFPYFQKCGVGINAGSCTGASGNMFSGFCVQYQSSALGPNGEYYESHRDCDVGYACAKLPTGERSVCMDASSCLINRVPDSPSENVPHFDLDENGDRLGPPPHRVWVFRSRTPLSGVAEGGDLVYTQHAVTLHARSPNYLVVDNGGKMTANTGCVKVVDTSQPLDTVGVVNTAVIDKLPEGYSFYFGYTSEEYLNDEASDSCCLTFYNDDECSPGSAIGDVSGCGIQANDFTEDVLSWKVDKCEMLYSEI</sequence>
<dbReference type="HOGENOM" id="CLU_436253_0_0_1"/>
<evidence type="ECO:0000256" key="2">
    <source>
        <dbReference type="SAM" id="SignalP"/>
    </source>
</evidence>
<organism evidence="3 4">
    <name type="scientific">Pseudallescheria apiosperma</name>
    <name type="common">Scedosporium apiospermum</name>
    <dbReference type="NCBI Taxonomy" id="563466"/>
    <lineage>
        <taxon>Eukaryota</taxon>
        <taxon>Fungi</taxon>
        <taxon>Dikarya</taxon>
        <taxon>Ascomycota</taxon>
        <taxon>Pezizomycotina</taxon>
        <taxon>Sordariomycetes</taxon>
        <taxon>Hypocreomycetidae</taxon>
        <taxon>Microascales</taxon>
        <taxon>Microascaceae</taxon>
        <taxon>Scedosporium</taxon>
    </lineage>
</organism>
<reference evidence="3 4" key="1">
    <citation type="journal article" date="2014" name="Genome Announc.">
        <title>Draft genome sequence of the pathogenic fungus Scedosporium apiospermum.</title>
        <authorList>
            <person name="Vandeputte P."/>
            <person name="Ghamrawi S."/>
            <person name="Rechenmann M."/>
            <person name="Iltis A."/>
            <person name="Giraud S."/>
            <person name="Fleury M."/>
            <person name="Thornton C."/>
            <person name="Delhaes L."/>
            <person name="Meyer W."/>
            <person name="Papon N."/>
            <person name="Bouchara J.P."/>
        </authorList>
    </citation>
    <scope>NUCLEOTIDE SEQUENCE [LARGE SCALE GENOMIC DNA]</scope>
    <source>
        <strain evidence="3 4">IHEM 14462</strain>
    </source>
</reference>